<evidence type="ECO:0000313" key="3">
    <source>
        <dbReference type="Proteomes" id="UP000461948"/>
    </source>
</evidence>
<protein>
    <submittedName>
        <fullName evidence="2">Glutathione ABC transporter permease GsiC</fullName>
    </submittedName>
</protein>
<keyword evidence="1" id="KW-0812">Transmembrane</keyword>
<sequence>MFAYIIRRLLEMIPVLLVVSLLVFGFIKLMPGDP</sequence>
<keyword evidence="1" id="KW-0472">Membrane</keyword>
<dbReference type="EMBL" id="WKLC01000698">
    <property type="protein sequence ID" value="MSE16422.1"/>
    <property type="molecule type" value="Genomic_DNA"/>
</dbReference>
<keyword evidence="1" id="KW-1133">Transmembrane helix</keyword>
<accession>A0A7X2MNE6</accession>
<comment type="caution">
    <text evidence="2">The sequence shown here is derived from an EMBL/GenBank/DDBJ whole genome shotgun (WGS) entry which is preliminary data.</text>
</comment>
<evidence type="ECO:0000256" key="1">
    <source>
        <dbReference type="SAM" id="Phobius"/>
    </source>
</evidence>
<dbReference type="AlphaFoldDB" id="A0A7X2MNE6"/>
<proteinExistence type="predicted"/>
<reference evidence="2 3" key="1">
    <citation type="submission" date="2019-11" db="EMBL/GenBank/DDBJ databases">
        <title>Draft Genome Sequence of Plant Growth-Promoting Rhizosphere-Associated Bacteria.</title>
        <authorList>
            <person name="Vasilyev I.Y."/>
            <person name="Radchenko V."/>
            <person name="Ilnitskaya E.V."/>
        </authorList>
    </citation>
    <scope>NUCLEOTIDE SEQUENCE [LARGE SCALE GENOMIC DNA]</scope>
    <source>
        <strain evidence="2 3">VRA_MhP_f</strain>
    </source>
</reference>
<gene>
    <name evidence="2" type="ORF">GKC49_15260</name>
</gene>
<organism evidence="2 3">
    <name type="scientific">Enterobacter agglomerans</name>
    <name type="common">Erwinia herbicola</name>
    <name type="synonym">Pantoea agglomerans</name>
    <dbReference type="NCBI Taxonomy" id="549"/>
    <lineage>
        <taxon>Bacteria</taxon>
        <taxon>Pseudomonadati</taxon>
        <taxon>Pseudomonadota</taxon>
        <taxon>Gammaproteobacteria</taxon>
        <taxon>Enterobacterales</taxon>
        <taxon>Erwiniaceae</taxon>
        <taxon>Pantoea</taxon>
        <taxon>Pantoea agglomerans group</taxon>
    </lineage>
</organism>
<dbReference type="Proteomes" id="UP000461948">
    <property type="component" value="Unassembled WGS sequence"/>
</dbReference>
<feature type="non-terminal residue" evidence="2">
    <location>
        <position position="34"/>
    </location>
</feature>
<evidence type="ECO:0000313" key="2">
    <source>
        <dbReference type="EMBL" id="MSE16422.1"/>
    </source>
</evidence>
<feature type="transmembrane region" description="Helical" evidence="1">
    <location>
        <begin position="12"/>
        <end position="30"/>
    </location>
</feature>
<name>A0A7X2MNE6_ENTAG</name>